<keyword evidence="3" id="KW-1185">Reference proteome</keyword>
<organism evidence="2 3">
    <name type="scientific">Vanrija albida</name>
    <dbReference type="NCBI Taxonomy" id="181172"/>
    <lineage>
        <taxon>Eukaryota</taxon>
        <taxon>Fungi</taxon>
        <taxon>Dikarya</taxon>
        <taxon>Basidiomycota</taxon>
        <taxon>Agaricomycotina</taxon>
        <taxon>Tremellomycetes</taxon>
        <taxon>Trichosporonales</taxon>
        <taxon>Trichosporonaceae</taxon>
        <taxon>Vanrija</taxon>
    </lineage>
</organism>
<dbReference type="RefSeq" id="XP_069208966.1">
    <property type="nucleotide sequence ID" value="XM_069354324.1"/>
</dbReference>
<gene>
    <name evidence="2" type="ORF">Q8F55_005846</name>
</gene>
<dbReference type="Proteomes" id="UP001565368">
    <property type="component" value="Unassembled WGS sequence"/>
</dbReference>
<protein>
    <recommendedName>
        <fullName evidence="4">DRBM domain-containing protein</fullName>
    </recommendedName>
</protein>
<accession>A0ABR3Q3B2</accession>
<evidence type="ECO:0000313" key="2">
    <source>
        <dbReference type="EMBL" id="KAL1409022.1"/>
    </source>
</evidence>
<proteinExistence type="predicted"/>
<evidence type="ECO:0008006" key="4">
    <source>
        <dbReference type="Google" id="ProtNLM"/>
    </source>
</evidence>
<dbReference type="GeneID" id="95986889"/>
<dbReference type="SUPFAM" id="SSF54768">
    <property type="entry name" value="dsRNA-binding domain-like"/>
    <property type="match status" value="1"/>
</dbReference>
<evidence type="ECO:0000256" key="1">
    <source>
        <dbReference type="SAM" id="MobiDB-lite"/>
    </source>
</evidence>
<comment type="caution">
    <text evidence="2">The sequence shown here is derived from an EMBL/GenBank/DDBJ whole genome shotgun (WGS) entry which is preliminary data.</text>
</comment>
<dbReference type="EMBL" id="JBBXJM010000004">
    <property type="protein sequence ID" value="KAL1409022.1"/>
    <property type="molecule type" value="Genomic_DNA"/>
</dbReference>
<reference evidence="2 3" key="1">
    <citation type="submission" date="2023-08" db="EMBL/GenBank/DDBJ databases">
        <title>Annotated Genome Sequence of Vanrija albida AlHP1.</title>
        <authorList>
            <person name="Herzog R."/>
        </authorList>
    </citation>
    <scope>NUCLEOTIDE SEQUENCE [LARGE SCALE GENOMIC DNA]</scope>
    <source>
        <strain evidence="2 3">AlHP1</strain>
    </source>
</reference>
<sequence length="262" mass="28518">MDHLSAQDRLTVHVASLNLPPPTYRSHKFKSPDFGPNKVYKCRVLVATDPHTKVQTGVRRTMGEAREQAALQALGRLGGYTDGLVPSEPVLTLRTLARRQREAEDEAARLELEAQQPQDRVATPSPPTTSNPNEVVWMFSPPTTPIPTSPGAGDPTPGDAKIFTLNNGQPVNVYVASRSPHIEATLVHNGARLAPLREASVILLEVVEGGKIDIGTRHIAHELATGRLRQGAVLVHQSWCLDCTEVGHMLPSDCFKVHLPTL</sequence>
<evidence type="ECO:0000313" key="3">
    <source>
        <dbReference type="Proteomes" id="UP001565368"/>
    </source>
</evidence>
<feature type="region of interest" description="Disordered" evidence="1">
    <location>
        <begin position="111"/>
        <end position="134"/>
    </location>
</feature>
<dbReference type="CDD" id="cd00048">
    <property type="entry name" value="DSRM_SF"/>
    <property type="match status" value="1"/>
</dbReference>
<name>A0ABR3Q3B2_9TREE</name>